<dbReference type="PANTHER" id="PTHR23090:SF9">
    <property type="entry name" value="GLUTAMINE-DEPENDENT NAD(+) SYNTHETASE"/>
    <property type="match status" value="1"/>
</dbReference>
<dbReference type="InterPro" id="IPR003694">
    <property type="entry name" value="NAD_synthase"/>
</dbReference>
<sequence length="136" mass="15107">MASDVASICLLSKIRNGITVKCCALNRKIMTRPKMATNMATTKKEHLEDFRLPIIVKFQMLCLRQQYLPVMPCPVSRHIRYLLSEEEIALGPACWLWDYLRVSGASGFLLPVSGGADSSSLVAIVGSMCQLVVKVY</sequence>
<evidence type="ECO:0000313" key="3">
    <source>
        <dbReference type="Proteomes" id="UP000823775"/>
    </source>
</evidence>
<dbReference type="Gene3D" id="3.40.50.620">
    <property type="entry name" value="HUPs"/>
    <property type="match status" value="1"/>
</dbReference>
<dbReference type="EMBL" id="JACEIK010003540">
    <property type="protein sequence ID" value="MCD9642119.1"/>
    <property type="molecule type" value="Genomic_DNA"/>
</dbReference>
<proteinExistence type="predicted"/>
<comment type="caution">
    <text evidence="2">The sequence shown here is derived from an EMBL/GenBank/DDBJ whole genome shotgun (WGS) entry which is preliminary data.</text>
</comment>
<keyword evidence="1" id="KW-0436">Ligase</keyword>
<dbReference type="SUPFAM" id="SSF52402">
    <property type="entry name" value="Adenine nucleotide alpha hydrolases-like"/>
    <property type="match status" value="1"/>
</dbReference>
<organism evidence="2 3">
    <name type="scientific">Datura stramonium</name>
    <name type="common">Jimsonweed</name>
    <name type="synonym">Common thornapple</name>
    <dbReference type="NCBI Taxonomy" id="4076"/>
    <lineage>
        <taxon>Eukaryota</taxon>
        <taxon>Viridiplantae</taxon>
        <taxon>Streptophyta</taxon>
        <taxon>Embryophyta</taxon>
        <taxon>Tracheophyta</taxon>
        <taxon>Spermatophyta</taxon>
        <taxon>Magnoliopsida</taxon>
        <taxon>eudicotyledons</taxon>
        <taxon>Gunneridae</taxon>
        <taxon>Pentapetalae</taxon>
        <taxon>asterids</taxon>
        <taxon>lamiids</taxon>
        <taxon>Solanales</taxon>
        <taxon>Solanaceae</taxon>
        <taxon>Solanoideae</taxon>
        <taxon>Datureae</taxon>
        <taxon>Datura</taxon>
    </lineage>
</organism>
<evidence type="ECO:0008006" key="4">
    <source>
        <dbReference type="Google" id="ProtNLM"/>
    </source>
</evidence>
<gene>
    <name evidence="2" type="ORF">HAX54_028785</name>
</gene>
<dbReference type="InterPro" id="IPR014729">
    <property type="entry name" value="Rossmann-like_a/b/a_fold"/>
</dbReference>
<dbReference type="PANTHER" id="PTHR23090">
    <property type="entry name" value="NH 3 /GLUTAMINE-DEPENDENT NAD + SYNTHETASE"/>
    <property type="match status" value="1"/>
</dbReference>
<protein>
    <recommendedName>
        <fullName evidence="4">Glutamine-dependent NAD(+) synthetase</fullName>
    </recommendedName>
</protein>
<keyword evidence="3" id="KW-1185">Reference proteome</keyword>
<dbReference type="Proteomes" id="UP000823775">
    <property type="component" value="Unassembled WGS sequence"/>
</dbReference>
<accession>A0ABS8V5J9</accession>
<name>A0ABS8V5J9_DATST</name>
<evidence type="ECO:0000313" key="2">
    <source>
        <dbReference type="EMBL" id="MCD9642119.1"/>
    </source>
</evidence>
<reference evidence="2 3" key="1">
    <citation type="journal article" date="2021" name="BMC Genomics">
        <title>Datura genome reveals duplications of psychoactive alkaloid biosynthetic genes and high mutation rate following tissue culture.</title>
        <authorList>
            <person name="Rajewski A."/>
            <person name="Carter-House D."/>
            <person name="Stajich J."/>
            <person name="Litt A."/>
        </authorList>
    </citation>
    <scope>NUCLEOTIDE SEQUENCE [LARGE SCALE GENOMIC DNA]</scope>
    <source>
        <strain evidence="2">AR-01</strain>
    </source>
</reference>
<evidence type="ECO:0000256" key="1">
    <source>
        <dbReference type="ARBA" id="ARBA00022598"/>
    </source>
</evidence>